<keyword evidence="2" id="KW-1185">Reference proteome</keyword>
<reference evidence="1 2" key="1">
    <citation type="journal article" date="2024" name="bioRxiv">
        <title>A reference genome for Trichogramma kaykai: A tiny desert-dwelling parasitoid wasp with competing sex-ratio distorters.</title>
        <authorList>
            <person name="Culotta J."/>
            <person name="Lindsey A.R."/>
        </authorList>
    </citation>
    <scope>NUCLEOTIDE SEQUENCE [LARGE SCALE GENOMIC DNA]</scope>
    <source>
        <strain evidence="1 2">KSX58</strain>
    </source>
</reference>
<dbReference type="AlphaFoldDB" id="A0ABD2X1Q8"/>
<name>A0ABD2X1Q8_9HYME</name>
<evidence type="ECO:0000313" key="2">
    <source>
        <dbReference type="Proteomes" id="UP001627154"/>
    </source>
</evidence>
<organism evidence="1 2">
    <name type="scientific">Trichogramma kaykai</name>
    <dbReference type="NCBI Taxonomy" id="54128"/>
    <lineage>
        <taxon>Eukaryota</taxon>
        <taxon>Metazoa</taxon>
        <taxon>Ecdysozoa</taxon>
        <taxon>Arthropoda</taxon>
        <taxon>Hexapoda</taxon>
        <taxon>Insecta</taxon>
        <taxon>Pterygota</taxon>
        <taxon>Neoptera</taxon>
        <taxon>Endopterygota</taxon>
        <taxon>Hymenoptera</taxon>
        <taxon>Apocrita</taxon>
        <taxon>Proctotrupomorpha</taxon>
        <taxon>Chalcidoidea</taxon>
        <taxon>Trichogrammatidae</taxon>
        <taxon>Trichogramma</taxon>
    </lineage>
</organism>
<protein>
    <submittedName>
        <fullName evidence="1">Uncharacterized protein</fullName>
    </submittedName>
</protein>
<comment type="caution">
    <text evidence="1">The sequence shown here is derived from an EMBL/GenBank/DDBJ whole genome shotgun (WGS) entry which is preliminary data.</text>
</comment>
<evidence type="ECO:0000313" key="1">
    <source>
        <dbReference type="EMBL" id="KAL3398945.1"/>
    </source>
</evidence>
<sequence>MLLRMPTSCENSRQSRRCRIRSEAAFKTSDAALPDDLAAKALKLGHILAGSTAASVVARMLHAVAAAGAPATSRPAVKDLIAQLTASAADKQAIG</sequence>
<gene>
    <name evidence="1" type="ORF">TKK_008033</name>
</gene>
<accession>A0ABD2X1Q8</accession>
<dbReference type="Proteomes" id="UP001627154">
    <property type="component" value="Unassembled WGS sequence"/>
</dbReference>
<proteinExistence type="predicted"/>
<dbReference type="EMBL" id="JBJJXI010000059">
    <property type="protein sequence ID" value="KAL3398945.1"/>
    <property type="molecule type" value="Genomic_DNA"/>
</dbReference>